<dbReference type="EMBL" id="KE561001">
    <property type="protein sequence ID" value="EPZ34063.1"/>
    <property type="molecule type" value="Genomic_DNA"/>
</dbReference>
<evidence type="ECO:0000313" key="1">
    <source>
        <dbReference type="EMBL" id="EPZ34063.1"/>
    </source>
</evidence>
<protein>
    <submittedName>
        <fullName evidence="1">Uncharacterized protein</fullName>
    </submittedName>
</protein>
<gene>
    <name evidence="1" type="ORF">O9G_005828</name>
</gene>
<dbReference type="AlphaFoldDB" id="A0A075AUY0"/>
<organism evidence="1 2">
    <name type="scientific">Rozella allomycis (strain CSF55)</name>
    <dbReference type="NCBI Taxonomy" id="988480"/>
    <lineage>
        <taxon>Eukaryota</taxon>
        <taxon>Fungi</taxon>
        <taxon>Fungi incertae sedis</taxon>
        <taxon>Cryptomycota</taxon>
        <taxon>Cryptomycota incertae sedis</taxon>
        <taxon>Rozella</taxon>
    </lineage>
</organism>
<keyword evidence="2" id="KW-1185">Reference proteome</keyword>
<sequence length="182" mass="20512">MTLETVALEKNGKLVCQFWLMDAKLRSKCIVEQQDCLLNFDDPQSRMNVDESTGTEEIKSLGSTTPDFLIVSEDYPPKVITEEPLTLGRSFELLFSEKETKKLLDECSVVLMNVDESTGTEENKSPGSTTPVFLIFSEDYPPKVITEPVTLITEPLTLGRYFELLFSEKVTKKLLDECSVVL</sequence>
<reference evidence="1 2" key="1">
    <citation type="journal article" date="2013" name="Curr. Biol.">
        <title>Shared signatures of parasitism and phylogenomics unite Cryptomycota and microsporidia.</title>
        <authorList>
            <person name="James T.Y."/>
            <person name="Pelin A."/>
            <person name="Bonen L."/>
            <person name="Ahrendt S."/>
            <person name="Sain D."/>
            <person name="Corradi N."/>
            <person name="Stajich J.E."/>
        </authorList>
    </citation>
    <scope>NUCLEOTIDE SEQUENCE [LARGE SCALE GENOMIC DNA]</scope>
    <source>
        <strain evidence="1 2">CSF55</strain>
    </source>
</reference>
<dbReference type="HOGENOM" id="CLU_1482796_0_0_1"/>
<accession>A0A075AUY0</accession>
<name>A0A075AUY0_ROZAC</name>
<evidence type="ECO:0000313" key="2">
    <source>
        <dbReference type="Proteomes" id="UP000030755"/>
    </source>
</evidence>
<proteinExistence type="predicted"/>
<dbReference type="Proteomes" id="UP000030755">
    <property type="component" value="Unassembled WGS sequence"/>
</dbReference>